<protein>
    <recommendedName>
        <fullName evidence="9">Protein translocase subunit SecE</fullName>
    </recommendedName>
</protein>
<evidence type="ECO:0000256" key="8">
    <source>
        <dbReference type="ARBA" id="ARBA00023136"/>
    </source>
</evidence>
<evidence type="ECO:0000256" key="7">
    <source>
        <dbReference type="ARBA" id="ARBA00023010"/>
    </source>
</evidence>
<proteinExistence type="inferred from homology"/>
<dbReference type="PANTHER" id="PTHR33910:SF1">
    <property type="entry name" value="PROTEIN TRANSLOCASE SUBUNIT SECE"/>
    <property type="match status" value="1"/>
</dbReference>
<evidence type="ECO:0000313" key="10">
    <source>
        <dbReference type="EMBL" id="CAB1370304.1"/>
    </source>
</evidence>
<dbReference type="PANTHER" id="PTHR33910">
    <property type="entry name" value="PROTEIN TRANSLOCASE SUBUNIT SECE"/>
    <property type="match status" value="1"/>
</dbReference>
<evidence type="ECO:0000256" key="9">
    <source>
        <dbReference type="HAMAP-Rule" id="MF_00422"/>
    </source>
</evidence>
<dbReference type="GO" id="GO:0065002">
    <property type="term" value="P:intracellular protein transmembrane transport"/>
    <property type="evidence" value="ECO:0007669"/>
    <property type="project" value="UniProtKB-UniRule"/>
</dbReference>
<keyword evidence="11" id="KW-1185">Reference proteome</keyword>
<dbReference type="PRINTS" id="PR01650">
    <property type="entry name" value="SECETRNLCASE"/>
</dbReference>
<organism evidence="10 11">
    <name type="scientific">Denitratisoma oestradiolicum</name>
    <dbReference type="NCBI Taxonomy" id="311182"/>
    <lineage>
        <taxon>Bacteria</taxon>
        <taxon>Pseudomonadati</taxon>
        <taxon>Pseudomonadota</taxon>
        <taxon>Betaproteobacteria</taxon>
        <taxon>Nitrosomonadales</taxon>
        <taxon>Sterolibacteriaceae</taxon>
        <taxon>Denitratisoma</taxon>
    </lineage>
</organism>
<keyword evidence="7 9" id="KW-0811">Translocation</keyword>
<dbReference type="GO" id="GO:0043952">
    <property type="term" value="P:protein transport by the Sec complex"/>
    <property type="evidence" value="ECO:0007669"/>
    <property type="project" value="UniProtKB-UniRule"/>
</dbReference>
<keyword evidence="6 9" id="KW-1133">Transmembrane helix</keyword>
<dbReference type="Proteomes" id="UP000515733">
    <property type="component" value="Chromosome"/>
</dbReference>
<keyword evidence="3 9" id="KW-1003">Cell membrane</keyword>
<evidence type="ECO:0000256" key="5">
    <source>
        <dbReference type="ARBA" id="ARBA00022927"/>
    </source>
</evidence>
<dbReference type="GO" id="GO:0008320">
    <property type="term" value="F:protein transmembrane transporter activity"/>
    <property type="evidence" value="ECO:0007669"/>
    <property type="project" value="UniProtKB-UniRule"/>
</dbReference>
<evidence type="ECO:0000256" key="6">
    <source>
        <dbReference type="ARBA" id="ARBA00022989"/>
    </source>
</evidence>
<accession>A0A6S6XW82</accession>
<keyword evidence="2 9" id="KW-0813">Transport</keyword>
<comment type="subunit">
    <text evidence="9">Component of the Sec protein translocase complex. Heterotrimer consisting of SecY, SecE and SecG subunits. The heterotrimers can form oligomers, although 1 heterotrimer is thought to be able to translocate proteins. Interacts with the ribosome. Interacts with SecDF, and other proteins may be involved. Interacts with SecA.</text>
</comment>
<comment type="function">
    <text evidence="9">Essential subunit of the Sec protein translocation channel SecYEG. Clamps together the 2 halves of SecY. May contact the channel plug during translocation.</text>
</comment>
<sequence>MADKIKFVLALMLIAAGVVGFYLLAEQPMILRVLAVLAGVGAGAGVAAFTELGRQFFVFGRESVIEAKKVVWPTRKETMQMTGAVFAFVLVMAVILWLTDKGLEWVLYDLVLGWKQ</sequence>
<dbReference type="Pfam" id="PF00584">
    <property type="entry name" value="SecE"/>
    <property type="match status" value="1"/>
</dbReference>
<comment type="subcellular location">
    <subcellularLocation>
        <location evidence="1">Membrane</location>
    </subcellularLocation>
</comment>
<dbReference type="AlphaFoldDB" id="A0A6S6XW82"/>
<name>A0A6S6XW82_9PROT</name>
<dbReference type="GO" id="GO:0006605">
    <property type="term" value="P:protein targeting"/>
    <property type="evidence" value="ECO:0007669"/>
    <property type="project" value="UniProtKB-UniRule"/>
</dbReference>
<dbReference type="Gene3D" id="1.20.5.1030">
    <property type="entry name" value="Preprotein translocase secy subunit"/>
    <property type="match status" value="1"/>
</dbReference>
<dbReference type="HAMAP" id="MF_00422">
    <property type="entry name" value="SecE"/>
    <property type="match status" value="1"/>
</dbReference>
<dbReference type="GO" id="GO:0009306">
    <property type="term" value="P:protein secretion"/>
    <property type="evidence" value="ECO:0007669"/>
    <property type="project" value="UniProtKB-UniRule"/>
</dbReference>
<dbReference type="InterPro" id="IPR001901">
    <property type="entry name" value="Translocase_SecE/Sec61-g"/>
</dbReference>
<dbReference type="NCBIfam" id="NF004371">
    <property type="entry name" value="PRK05740.1-1"/>
    <property type="match status" value="1"/>
</dbReference>
<dbReference type="GO" id="GO:0005886">
    <property type="term" value="C:plasma membrane"/>
    <property type="evidence" value="ECO:0007669"/>
    <property type="project" value="UniProtKB-UniRule"/>
</dbReference>
<feature type="transmembrane region" description="Helical" evidence="9">
    <location>
        <begin position="30"/>
        <end position="49"/>
    </location>
</feature>
<evidence type="ECO:0000256" key="3">
    <source>
        <dbReference type="ARBA" id="ARBA00022475"/>
    </source>
</evidence>
<evidence type="ECO:0000256" key="1">
    <source>
        <dbReference type="ARBA" id="ARBA00004370"/>
    </source>
</evidence>
<dbReference type="InterPro" id="IPR038379">
    <property type="entry name" value="SecE_sf"/>
</dbReference>
<keyword evidence="4 9" id="KW-0812">Transmembrane</keyword>
<gene>
    <name evidence="9 10" type="primary">secE</name>
    <name evidence="10" type="ORF">DENOEST_3150</name>
</gene>
<comment type="similarity">
    <text evidence="9">Belongs to the SecE/SEC61-gamma family.</text>
</comment>
<reference evidence="10 11" key="1">
    <citation type="submission" date="2020-03" db="EMBL/GenBank/DDBJ databases">
        <authorList>
            <consortium name="Genoscope - CEA"/>
            <person name="William W."/>
        </authorList>
    </citation>
    <scope>NUCLEOTIDE SEQUENCE [LARGE SCALE GENOMIC DNA]</scope>
    <source>
        <strain evidence="11">DSM 16959</strain>
    </source>
</reference>
<dbReference type="OrthoDB" id="9806365at2"/>
<dbReference type="InterPro" id="IPR005807">
    <property type="entry name" value="SecE_bac"/>
</dbReference>
<feature type="transmembrane region" description="Helical" evidence="9">
    <location>
        <begin position="7"/>
        <end position="24"/>
    </location>
</feature>
<evidence type="ECO:0000256" key="2">
    <source>
        <dbReference type="ARBA" id="ARBA00022448"/>
    </source>
</evidence>
<dbReference type="NCBIfam" id="TIGR00964">
    <property type="entry name" value="secE_bact"/>
    <property type="match status" value="1"/>
</dbReference>
<keyword evidence="8 9" id="KW-0472">Membrane</keyword>
<comment type="caution">
    <text evidence="9">Lacks conserved residue(s) required for the propagation of feature annotation.</text>
</comment>
<dbReference type="KEGG" id="doe:DENOEST_3150"/>
<dbReference type="EMBL" id="LR778301">
    <property type="protein sequence ID" value="CAB1370304.1"/>
    <property type="molecule type" value="Genomic_DNA"/>
</dbReference>
<evidence type="ECO:0000313" key="11">
    <source>
        <dbReference type="Proteomes" id="UP000515733"/>
    </source>
</evidence>
<keyword evidence="5 9" id="KW-0653">Protein transport</keyword>
<feature type="transmembrane region" description="Helical" evidence="9">
    <location>
        <begin position="78"/>
        <end position="98"/>
    </location>
</feature>
<evidence type="ECO:0000256" key="4">
    <source>
        <dbReference type="ARBA" id="ARBA00022692"/>
    </source>
</evidence>